<dbReference type="EMBL" id="LXQA010633271">
    <property type="protein sequence ID" value="MCI63227.1"/>
    <property type="molecule type" value="Genomic_DNA"/>
</dbReference>
<comment type="caution">
    <text evidence="1">The sequence shown here is derived from an EMBL/GenBank/DDBJ whole genome shotgun (WGS) entry which is preliminary data.</text>
</comment>
<protein>
    <submittedName>
        <fullName evidence="1">Uncharacterized protein</fullName>
    </submittedName>
</protein>
<feature type="non-terminal residue" evidence="1">
    <location>
        <position position="1"/>
    </location>
</feature>
<accession>A0A392TRY8</accession>
<evidence type="ECO:0000313" key="2">
    <source>
        <dbReference type="Proteomes" id="UP000265520"/>
    </source>
</evidence>
<proteinExistence type="predicted"/>
<dbReference type="AlphaFoldDB" id="A0A392TRY8"/>
<evidence type="ECO:0000313" key="1">
    <source>
        <dbReference type="EMBL" id="MCI63227.1"/>
    </source>
</evidence>
<dbReference type="Proteomes" id="UP000265520">
    <property type="component" value="Unassembled WGS sequence"/>
</dbReference>
<keyword evidence="2" id="KW-1185">Reference proteome</keyword>
<reference evidence="1 2" key="1">
    <citation type="journal article" date="2018" name="Front. Plant Sci.">
        <title>Red Clover (Trifolium pratense) and Zigzag Clover (T. medium) - A Picture of Genomic Similarities and Differences.</title>
        <authorList>
            <person name="Dluhosova J."/>
            <person name="Istvanek J."/>
            <person name="Nedelnik J."/>
            <person name="Repkova J."/>
        </authorList>
    </citation>
    <scope>NUCLEOTIDE SEQUENCE [LARGE SCALE GENOMIC DNA]</scope>
    <source>
        <strain evidence="2">cv. 10/8</strain>
        <tissue evidence="1">Leaf</tissue>
    </source>
</reference>
<name>A0A392TRY8_9FABA</name>
<organism evidence="1 2">
    <name type="scientific">Trifolium medium</name>
    <dbReference type="NCBI Taxonomy" id="97028"/>
    <lineage>
        <taxon>Eukaryota</taxon>
        <taxon>Viridiplantae</taxon>
        <taxon>Streptophyta</taxon>
        <taxon>Embryophyta</taxon>
        <taxon>Tracheophyta</taxon>
        <taxon>Spermatophyta</taxon>
        <taxon>Magnoliopsida</taxon>
        <taxon>eudicotyledons</taxon>
        <taxon>Gunneridae</taxon>
        <taxon>Pentapetalae</taxon>
        <taxon>rosids</taxon>
        <taxon>fabids</taxon>
        <taxon>Fabales</taxon>
        <taxon>Fabaceae</taxon>
        <taxon>Papilionoideae</taxon>
        <taxon>50 kb inversion clade</taxon>
        <taxon>NPAAA clade</taxon>
        <taxon>Hologalegina</taxon>
        <taxon>IRL clade</taxon>
        <taxon>Trifolieae</taxon>
        <taxon>Trifolium</taxon>
    </lineage>
</organism>
<sequence>HSAMERNLSGSCASRSLVWRGAPLIQADQGILLEVARRAVHSTQGLKLPKHGMNIGGQMRLSTEPSWTAMRRCFMSSMERI</sequence>